<name>A0A5B2ZA10_9GAMM</name>
<feature type="compositionally biased region" description="Basic residues" evidence="1">
    <location>
        <begin position="25"/>
        <end position="34"/>
    </location>
</feature>
<evidence type="ECO:0000313" key="2">
    <source>
        <dbReference type="EMBL" id="KAA2284765.1"/>
    </source>
</evidence>
<accession>A0A5B2ZA10</accession>
<dbReference type="EMBL" id="VUOD01000005">
    <property type="protein sequence ID" value="KAA2284765.1"/>
    <property type="molecule type" value="Genomic_DNA"/>
</dbReference>
<organism evidence="2 3">
    <name type="scientific">Arenimonas fontis</name>
    <dbReference type="NCBI Taxonomy" id="2608255"/>
    <lineage>
        <taxon>Bacteria</taxon>
        <taxon>Pseudomonadati</taxon>
        <taxon>Pseudomonadota</taxon>
        <taxon>Gammaproteobacteria</taxon>
        <taxon>Lysobacterales</taxon>
        <taxon>Lysobacteraceae</taxon>
        <taxon>Arenimonas</taxon>
    </lineage>
</organism>
<reference evidence="2 3" key="1">
    <citation type="submission" date="2019-09" db="EMBL/GenBank/DDBJ databases">
        <title>Arenimonas chukotkensis sp. nov., a bacterium isolated from Chukotka hot spring, Arctic region, Russia.</title>
        <authorList>
            <person name="Zayulina K.S."/>
            <person name="Prokofeva M.I."/>
            <person name="Elcheninov A.G."/>
            <person name="Novikov A."/>
            <person name="Kochetkova T.V."/>
            <person name="Kublanov I.V."/>
        </authorList>
    </citation>
    <scope>NUCLEOTIDE SEQUENCE [LARGE SCALE GENOMIC DNA]</scope>
    <source>
        <strain evidence="2 3">3729k</strain>
    </source>
</reference>
<dbReference type="AlphaFoldDB" id="A0A5B2ZA10"/>
<protein>
    <submittedName>
        <fullName evidence="2">Uncharacterized protein</fullName>
    </submittedName>
</protein>
<sequence length="127" mass="14183">MNAIVHSAPCGSGVRGSLRPDRQQGCHRRRLRRSSVVRPVIPAARAVTTQRGGLHDQQERQQVRQEEHWQGLHCRRAGRDEGARPRAQGRGQARLDEGAMWPTSFGLVALGKAEQERIRALLRKALG</sequence>
<proteinExistence type="predicted"/>
<gene>
    <name evidence="2" type="ORF">F0415_08700</name>
</gene>
<dbReference type="Proteomes" id="UP000322165">
    <property type="component" value="Unassembled WGS sequence"/>
</dbReference>
<evidence type="ECO:0000256" key="1">
    <source>
        <dbReference type="SAM" id="MobiDB-lite"/>
    </source>
</evidence>
<feature type="region of interest" description="Disordered" evidence="1">
    <location>
        <begin position="64"/>
        <end position="97"/>
    </location>
</feature>
<dbReference type="RefSeq" id="WP_149860823.1">
    <property type="nucleotide sequence ID" value="NZ_VUOD01000005.1"/>
</dbReference>
<keyword evidence="3" id="KW-1185">Reference proteome</keyword>
<feature type="region of interest" description="Disordered" evidence="1">
    <location>
        <begin position="1"/>
        <end position="34"/>
    </location>
</feature>
<evidence type="ECO:0000313" key="3">
    <source>
        <dbReference type="Proteomes" id="UP000322165"/>
    </source>
</evidence>
<reference evidence="2 3" key="2">
    <citation type="submission" date="2019-09" db="EMBL/GenBank/DDBJ databases">
        <authorList>
            <person name="Mazur A."/>
        </authorList>
    </citation>
    <scope>NUCLEOTIDE SEQUENCE [LARGE SCALE GENOMIC DNA]</scope>
    <source>
        <strain evidence="2 3">3729k</strain>
    </source>
</reference>
<comment type="caution">
    <text evidence="2">The sequence shown here is derived from an EMBL/GenBank/DDBJ whole genome shotgun (WGS) entry which is preliminary data.</text>
</comment>